<gene>
    <name evidence="2" type="ORF">LEMA_uP013100.1</name>
</gene>
<dbReference type="AlphaFoldDB" id="E5A939"/>
<organism evidence="3">
    <name type="scientific">Leptosphaeria maculans (strain JN3 / isolate v23.1.3 / race Av1-4-5-6-7-8)</name>
    <name type="common">Blackleg fungus</name>
    <name type="synonym">Phoma lingam</name>
    <dbReference type="NCBI Taxonomy" id="985895"/>
    <lineage>
        <taxon>Eukaryota</taxon>
        <taxon>Fungi</taxon>
        <taxon>Dikarya</taxon>
        <taxon>Ascomycota</taxon>
        <taxon>Pezizomycotina</taxon>
        <taxon>Dothideomycetes</taxon>
        <taxon>Pleosporomycetidae</taxon>
        <taxon>Pleosporales</taxon>
        <taxon>Pleosporineae</taxon>
        <taxon>Leptosphaeriaceae</taxon>
        <taxon>Plenodomus</taxon>
        <taxon>Plenodomus lingam/Leptosphaeria maculans species complex</taxon>
    </lineage>
</organism>
<protein>
    <submittedName>
        <fullName evidence="2">Predicted protein</fullName>
    </submittedName>
</protein>
<evidence type="ECO:0000313" key="2">
    <source>
        <dbReference type="EMBL" id="CBY00180.1"/>
    </source>
</evidence>
<keyword evidence="1" id="KW-0472">Membrane</keyword>
<reference evidence="3" key="1">
    <citation type="journal article" date="2011" name="Nat. Commun.">
        <title>Effector diversification within compartments of the Leptosphaeria maculans genome affected by Repeat-Induced Point mutations.</title>
        <authorList>
            <person name="Rouxel T."/>
            <person name="Grandaubert J."/>
            <person name="Hane J.K."/>
            <person name="Hoede C."/>
            <person name="van de Wouw A.P."/>
            <person name="Couloux A."/>
            <person name="Dominguez V."/>
            <person name="Anthouard V."/>
            <person name="Bally P."/>
            <person name="Bourras S."/>
            <person name="Cozijnsen A.J."/>
            <person name="Ciuffetti L.M."/>
            <person name="Degrave A."/>
            <person name="Dilmaghani A."/>
            <person name="Duret L."/>
            <person name="Fudal I."/>
            <person name="Goodwin S.B."/>
            <person name="Gout L."/>
            <person name="Glaser N."/>
            <person name="Linglin J."/>
            <person name="Kema G.H.J."/>
            <person name="Lapalu N."/>
            <person name="Lawrence C.B."/>
            <person name="May K."/>
            <person name="Meyer M."/>
            <person name="Ollivier B."/>
            <person name="Poulain J."/>
            <person name="Schoch C.L."/>
            <person name="Simon A."/>
            <person name="Spatafora J.W."/>
            <person name="Stachowiak A."/>
            <person name="Turgeon B.G."/>
            <person name="Tyler B.M."/>
            <person name="Vincent D."/>
            <person name="Weissenbach J."/>
            <person name="Amselem J."/>
            <person name="Quesneville H."/>
            <person name="Oliver R.P."/>
            <person name="Wincker P."/>
            <person name="Balesdent M.-H."/>
            <person name="Howlett B.J."/>
        </authorList>
    </citation>
    <scope>NUCLEOTIDE SEQUENCE [LARGE SCALE GENOMIC DNA]</scope>
    <source>
        <strain evidence="3">JN3 / isolate v23.1.3 / race Av1-4-5-6-7-8</strain>
    </source>
</reference>
<name>E5A939_LEPMJ</name>
<keyword evidence="1" id="KW-1133">Transmembrane helix</keyword>
<dbReference type="HOGENOM" id="CLU_2542997_0_0_1"/>
<proteinExistence type="predicted"/>
<dbReference type="EMBL" id="FP929138">
    <property type="protein sequence ID" value="CBY00180.1"/>
    <property type="molecule type" value="Genomic_DNA"/>
</dbReference>
<dbReference type="Proteomes" id="UP000002668">
    <property type="component" value="Genome"/>
</dbReference>
<keyword evidence="3" id="KW-1185">Reference proteome</keyword>
<evidence type="ECO:0000256" key="1">
    <source>
        <dbReference type="SAM" id="Phobius"/>
    </source>
</evidence>
<sequence>MYDDDDDEDEDDLEGLEQVISSDMVATYWLPLVVALYSSISAHGPMAGLVRGPFAHHRSLLFAAQSTVHSRTPVEMQHPVVTC</sequence>
<evidence type="ECO:0000313" key="3">
    <source>
        <dbReference type="Proteomes" id="UP000002668"/>
    </source>
</evidence>
<accession>E5A939</accession>
<dbReference type="VEuPathDB" id="FungiDB:LEMA_uP013100.1"/>
<dbReference type="InParanoid" id="E5A939"/>
<feature type="transmembrane region" description="Helical" evidence="1">
    <location>
        <begin position="28"/>
        <end position="50"/>
    </location>
</feature>
<keyword evidence="1" id="KW-0812">Transmembrane</keyword>